<protein>
    <recommendedName>
        <fullName evidence="4">BZIP domain-containing protein</fullName>
    </recommendedName>
</protein>
<name>A0AAV1IAU0_9CHLO</name>
<dbReference type="AlphaFoldDB" id="A0AAV1IAU0"/>
<comment type="caution">
    <text evidence="2">The sequence shown here is derived from an EMBL/GenBank/DDBJ whole genome shotgun (WGS) entry which is preliminary data.</text>
</comment>
<organism evidence="2 3">
    <name type="scientific">Coccomyxa viridis</name>
    <dbReference type="NCBI Taxonomy" id="1274662"/>
    <lineage>
        <taxon>Eukaryota</taxon>
        <taxon>Viridiplantae</taxon>
        <taxon>Chlorophyta</taxon>
        <taxon>core chlorophytes</taxon>
        <taxon>Trebouxiophyceae</taxon>
        <taxon>Trebouxiophyceae incertae sedis</taxon>
        <taxon>Coccomyxaceae</taxon>
        <taxon>Coccomyxa</taxon>
    </lineage>
</organism>
<evidence type="ECO:0000256" key="1">
    <source>
        <dbReference type="SAM" id="MobiDB-lite"/>
    </source>
</evidence>
<dbReference type="Proteomes" id="UP001314263">
    <property type="component" value="Unassembled WGS sequence"/>
</dbReference>
<feature type="region of interest" description="Disordered" evidence="1">
    <location>
        <begin position="145"/>
        <end position="241"/>
    </location>
</feature>
<reference evidence="2 3" key="1">
    <citation type="submission" date="2023-10" db="EMBL/GenBank/DDBJ databases">
        <authorList>
            <person name="Maclean D."/>
            <person name="Macfadyen A."/>
        </authorList>
    </citation>
    <scope>NUCLEOTIDE SEQUENCE [LARGE SCALE GENOMIC DNA]</scope>
</reference>
<feature type="compositionally biased region" description="Low complexity" evidence="1">
    <location>
        <begin position="191"/>
        <end position="200"/>
    </location>
</feature>
<evidence type="ECO:0000313" key="2">
    <source>
        <dbReference type="EMBL" id="CAK0784484.1"/>
    </source>
</evidence>
<accession>A0AAV1IAU0</accession>
<evidence type="ECO:0000313" key="3">
    <source>
        <dbReference type="Proteomes" id="UP001314263"/>
    </source>
</evidence>
<sequence length="315" mass="33704">MQEWAQGRPARQLGSYEAPLYAHSAMTSTRTVTTAPAHLQAMLGGRSQGAYWTPPGPFTAGHPVRHQAPGLYDSLRSALGPRFASADTPLPNTLTPRPAATDNPLHDTLAQRFAAMEVSPHGATPEEEQAGLPALMAAGLELQDPEPEPAKRKGGRKKAPDPPLDMDPKLRRRKIKNRESAARSKLKQKAEQAAARAAGKSIPKKQKLAATAKPTKRSASGARSAGRKRKAEPGPNATQHTLSAARTDMHPEVHPGQVFDGVPIGLPEAPIMGPPAQLLGPPMAPGPQAPCMERHQAYTDDQLLAWMRCLLDEAL</sequence>
<gene>
    <name evidence="2" type="ORF">CVIRNUC_007688</name>
</gene>
<dbReference type="EMBL" id="CAUYUE010000010">
    <property type="protein sequence ID" value="CAK0784484.1"/>
    <property type="molecule type" value="Genomic_DNA"/>
</dbReference>
<evidence type="ECO:0008006" key="4">
    <source>
        <dbReference type="Google" id="ProtNLM"/>
    </source>
</evidence>
<proteinExistence type="predicted"/>
<keyword evidence="3" id="KW-1185">Reference proteome</keyword>